<evidence type="ECO:0000313" key="4">
    <source>
        <dbReference type="EMBL" id="KAG2850408.1"/>
    </source>
</evidence>
<evidence type="ECO:0000256" key="2">
    <source>
        <dbReference type="ARBA" id="ARBA00023002"/>
    </source>
</evidence>
<feature type="domain" description="NmrA-like" evidence="3">
    <location>
        <begin position="8"/>
        <end position="234"/>
    </location>
</feature>
<reference evidence="4" key="2">
    <citation type="submission" date="2018-10" db="EMBL/GenBank/DDBJ databases">
        <title>Effector identification in a new, highly contiguous assembly of the strawberry crown rot pathogen Phytophthora cactorum.</title>
        <authorList>
            <person name="Armitage A.D."/>
            <person name="Nellist C.F."/>
            <person name="Bates H."/>
            <person name="Vickerstaff R.J."/>
            <person name="Harrison R.J."/>
        </authorList>
    </citation>
    <scope>NUCLEOTIDE SEQUENCE</scope>
    <source>
        <strain evidence="4">15-7</strain>
        <strain evidence="5">4032</strain>
        <strain evidence="6">4040</strain>
        <strain evidence="7">P415</strain>
        <strain evidence="8">P421</strain>
    </source>
</reference>
<protein>
    <recommendedName>
        <fullName evidence="3">NmrA-like domain-containing protein</fullName>
    </recommendedName>
</protein>
<keyword evidence="10" id="KW-1185">Reference proteome</keyword>
<keyword evidence="1" id="KW-0521">NADP</keyword>
<evidence type="ECO:0000313" key="8">
    <source>
        <dbReference type="EMBL" id="KAG3210415.1"/>
    </source>
</evidence>
<dbReference type="EMBL" id="RCML01000420">
    <property type="protein sequence ID" value="KAG2977580.1"/>
    <property type="molecule type" value="Genomic_DNA"/>
</dbReference>
<dbReference type="Pfam" id="PF05368">
    <property type="entry name" value="NmrA"/>
    <property type="match status" value="1"/>
</dbReference>
<dbReference type="Proteomes" id="UP000251314">
    <property type="component" value="Unassembled WGS sequence"/>
</dbReference>
<dbReference type="EMBL" id="RCMV01001098">
    <property type="protein sequence ID" value="KAG3210415.1"/>
    <property type="molecule type" value="Genomic_DNA"/>
</dbReference>
<comment type="caution">
    <text evidence="9">The sequence shown here is derived from an EMBL/GenBank/DDBJ whole genome shotgun (WGS) entry which is preliminary data.</text>
</comment>
<dbReference type="Proteomes" id="UP000774804">
    <property type="component" value="Unassembled WGS sequence"/>
</dbReference>
<dbReference type="PANTHER" id="PTHR47706:SF4">
    <property type="entry name" value="NMRA-LIKE DOMAIN-CONTAINING PROTEIN"/>
    <property type="match status" value="1"/>
</dbReference>
<reference evidence="9 10" key="1">
    <citation type="submission" date="2018-01" db="EMBL/GenBank/DDBJ databases">
        <title>Draft genome of the strawberry crown rot pathogen Phytophthora cactorum.</title>
        <authorList>
            <person name="Armitage A.D."/>
            <person name="Lysoe E."/>
            <person name="Nellist C.F."/>
            <person name="Harrison R.J."/>
            <person name="Brurberg M.B."/>
        </authorList>
    </citation>
    <scope>NUCLEOTIDE SEQUENCE [LARGE SCALE GENOMIC DNA]</scope>
    <source>
        <strain evidence="9 10">10300</strain>
    </source>
</reference>
<dbReference type="EMBL" id="RCMK01000397">
    <property type="protein sequence ID" value="KAG2931266.1"/>
    <property type="molecule type" value="Genomic_DNA"/>
</dbReference>
<dbReference type="EMBL" id="RCMI01000719">
    <property type="protein sequence ID" value="KAG2899761.1"/>
    <property type="molecule type" value="Genomic_DNA"/>
</dbReference>
<evidence type="ECO:0000313" key="6">
    <source>
        <dbReference type="EMBL" id="KAG2931266.1"/>
    </source>
</evidence>
<dbReference type="GO" id="GO:0016491">
    <property type="term" value="F:oxidoreductase activity"/>
    <property type="evidence" value="ECO:0007669"/>
    <property type="project" value="UniProtKB-KW"/>
</dbReference>
<dbReference type="VEuPathDB" id="FungiDB:PC110_g13768"/>
<dbReference type="OrthoDB" id="9974981at2759"/>
<dbReference type="Proteomes" id="UP000697107">
    <property type="component" value="Unassembled WGS sequence"/>
</dbReference>
<evidence type="ECO:0000256" key="1">
    <source>
        <dbReference type="ARBA" id="ARBA00022857"/>
    </source>
</evidence>
<dbReference type="AlphaFoldDB" id="A0A329RZF4"/>
<dbReference type="Proteomes" id="UP000735874">
    <property type="component" value="Unassembled WGS sequence"/>
</dbReference>
<dbReference type="Proteomes" id="UP000760860">
    <property type="component" value="Unassembled WGS sequence"/>
</dbReference>
<dbReference type="InterPro" id="IPR051609">
    <property type="entry name" value="NmrA/Isoflavone_reductase-like"/>
</dbReference>
<dbReference type="InterPro" id="IPR036291">
    <property type="entry name" value="NAD(P)-bd_dom_sf"/>
</dbReference>
<dbReference type="Proteomes" id="UP000736787">
    <property type="component" value="Unassembled WGS sequence"/>
</dbReference>
<evidence type="ECO:0000259" key="3">
    <source>
        <dbReference type="Pfam" id="PF05368"/>
    </source>
</evidence>
<name>A0A329RZF4_9STRA</name>
<proteinExistence type="predicted"/>
<dbReference type="EMBL" id="RCMG01000689">
    <property type="protein sequence ID" value="KAG2850408.1"/>
    <property type="molecule type" value="Genomic_DNA"/>
</dbReference>
<evidence type="ECO:0000313" key="10">
    <source>
        <dbReference type="Proteomes" id="UP000251314"/>
    </source>
</evidence>
<dbReference type="SUPFAM" id="SSF51735">
    <property type="entry name" value="NAD(P)-binding Rossmann-fold domains"/>
    <property type="match status" value="1"/>
</dbReference>
<dbReference type="InterPro" id="IPR008030">
    <property type="entry name" value="NmrA-like"/>
</dbReference>
<evidence type="ECO:0000313" key="5">
    <source>
        <dbReference type="EMBL" id="KAG2899761.1"/>
    </source>
</evidence>
<sequence length="279" mass="30735">MTTFTKFAIIGAGGIGSEIVDNLLKANANVTILTRDDTKAEIQPYKERGAVLAKVDYGDEASLKAALVGSEVVVCTINAEHHTTQLAVARAAKAADIQLFVPTEFGMPDEDGPNITKQKVRALLKELNIPSALFLGGLWSEYLPLFVGYNFKEGVMNVVGDGNAKMSIVSRSDLSHFIAHVLVATSRSSLEWSQFSVESDRLSPKEIAELAEKKLGKKITLKFLDYEETKKNYNTDPVSYFLTRIADGRFVSGTEEEAKHTTEKFFSDWNPTPFEDFIG</sequence>
<dbReference type="EMBL" id="MJFZ01000402">
    <property type="protein sequence ID" value="RAW29861.1"/>
    <property type="molecule type" value="Genomic_DNA"/>
</dbReference>
<keyword evidence="2" id="KW-0560">Oxidoreductase</keyword>
<evidence type="ECO:0000313" key="9">
    <source>
        <dbReference type="EMBL" id="RAW29861.1"/>
    </source>
</evidence>
<accession>A0A329RZF4</accession>
<dbReference type="Gene3D" id="3.90.25.10">
    <property type="entry name" value="UDP-galactose 4-epimerase, domain 1"/>
    <property type="match status" value="1"/>
</dbReference>
<dbReference type="PANTHER" id="PTHR47706">
    <property type="entry name" value="NMRA-LIKE FAMILY PROTEIN"/>
    <property type="match status" value="1"/>
</dbReference>
<dbReference type="STRING" id="29920.A0A329RZF4"/>
<dbReference type="Gene3D" id="3.40.50.720">
    <property type="entry name" value="NAD(P)-binding Rossmann-like Domain"/>
    <property type="match status" value="1"/>
</dbReference>
<organism evidence="9 10">
    <name type="scientific">Phytophthora cactorum</name>
    <dbReference type="NCBI Taxonomy" id="29920"/>
    <lineage>
        <taxon>Eukaryota</taxon>
        <taxon>Sar</taxon>
        <taxon>Stramenopiles</taxon>
        <taxon>Oomycota</taxon>
        <taxon>Peronosporomycetes</taxon>
        <taxon>Peronosporales</taxon>
        <taxon>Peronosporaceae</taxon>
        <taxon>Phytophthora</taxon>
    </lineage>
</organism>
<gene>
    <name evidence="9" type="ORF">PC110_g13768</name>
    <name evidence="4" type="ORF">PC113_g16810</name>
    <name evidence="5" type="ORF">PC115_g16441</name>
    <name evidence="6" type="ORF">PC117_g13511</name>
    <name evidence="7" type="ORF">PC118_g12782</name>
    <name evidence="8" type="ORF">PC129_g18586</name>
</gene>
<evidence type="ECO:0000313" key="7">
    <source>
        <dbReference type="EMBL" id="KAG2977580.1"/>
    </source>
</evidence>